<organism evidence="1 2">
    <name type="scientific">Janibacter cremeus</name>
    <dbReference type="NCBI Taxonomy" id="1285192"/>
    <lineage>
        <taxon>Bacteria</taxon>
        <taxon>Bacillati</taxon>
        <taxon>Actinomycetota</taxon>
        <taxon>Actinomycetes</taxon>
        <taxon>Micrococcales</taxon>
        <taxon>Intrasporangiaceae</taxon>
        <taxon>Janibacter</taxon>
    </lineage>
</organism>
<gene>
    <name evidence="1" type="ORF">BJY20_000864</name>
</gene>
<accession>A0A852VK85</accession>
<reference evidence="1 2" key="1">
    <citation type="submission" date="2020-07" db="EMBL/GenBank/DDBJ databases">
        <title>Sequencing the genomes of 1000 actinobacteria strains.</title>
        <authorList>
            <person name="Klenk H.-P."/>
        </authorList>
    </citation>
    <scope>NUCLEOTIDE SEQUENCE [LARGE SCALE GENOMIC DNA]</scope>
    <source>
        <strain evidence="1 2">DSM 26154</strain>
    </source>
</reference>
<sequence length="42" mass="5134">MKHLKLPRLRRTDRPLQYVPDVQEHLLRQQREVPRPAHLGVR</sequence>
<name>A0A852VK85_9MICO</name>
<evidence type="ECO:0000313" key="1">
    <source>
        <dbReference type="EMBL" id="NYF97472.1"/>
    </source>
</evidence>
<dbReference type="EMBL" id="JACCAE010000001">
    <property type="protein sequence ID" value="NYF97472.1"/>
    <property type="molecule type" value="Genomic_DNA"/>
</dbReference>
<evidence type="ECO:0000313" key="2">
    <source>
        <dbReference type="Proteomes" id="UP000554054"/>
    </source>
</evidence>
<dbReference type="AlphaFoldDB" id="A0A852VK85"/>
<dbReference type="Proteomes" id="UP000554054">
    <property type="component" value="Unassembled WGS sequence"/>
</dbReference>
<dbReference type="RefSeq" id="WP_281366015.1">
    <property type="nucleotide sequence ID" value="NZ_JACCAE010000001.1"/>
</dbReference>
<proteinExistence type="predicted"/>
<keyword evidence="2" id="KW-1185">Reference proteome</keyword>
<protein>
    <submittedName>
        <fullName evidence="1">Uncharacterized protein</fullName>
    </submittedName>
</protein>
<comment type="caution">
    <text evidence="1">The sequence shown here is derived from an EMBL/GenBank/DDBJ whole genome shotgun (WGS) entry which is preliminary data.</text>
</comment>